<feature type="transmembrane region" description="Helical" evidence="1">
    <location>
        <begin position="12"/>
        <end position="36"/>
    </location>
</feature>
<name>A0A5B9WB98_9BACT</name>
<accession>A0A5B9WB98</accession>
<protein>
    <submittedName>
        <fullName evidence="2">Uncharacterized protein</fullName>
    </submittedName>
</protein>
<keyword evidence="1" id="KW-0812">Transmembrane</keyword>
<dbReference type="EMBL" id="CP042997">
    <property type="protein sequence ID" value="QEH37539.1"/>
    <property type="molecule type" value="Genomic_DNA"/>
</dbReference>
<organism evidence="2 3">
    <name type="scientific">Aquisphaera giovannonii</name>
    <dbReference type="NCBI Taxonomy" id="406548"/>
    <lineage>
        <taxon>Bacteria</taxon>
        <taxon>Pseudomonadati</taxon>
        <taxon>Planctomycetota</taxon>
        <taxon>Planctomycetia</taxon>
        <taxon>Isosphaerales</taxon>
        <taxon>Isosphaeraceae</taxon>
        <taxon>Aquisphaera</taxon>
    </lineage>
</organism>
<keyword evidence="3" id="KW-1185">Reference proteome</keyword>
<evidence type="ECO:0000313" key="3">
    <source>
        <dbReference type="Proteomes" id="UP000324233"/>
    </source>
</evidence>
<feature type="transmembrane region" description="Helical" evidence="1">
    <location>
        <begin position="64"/>
        <end position="82"/>
    </location>
</feature>
<dbReference type="RefSeq" id="WP_148597085.1">
    <property type="nucleotide sequence ID" value="NZ_CP042997.1"/>
</dbReference>
<evidence type="ECO:0000313" key="2">
    <source>
        <dbReference type="EMBL" id="QEH37539.1"/>
    </source>
</evidence>
<dbReference type="KEGG" id="agv:OJF2_61300"/>
<sequence length="99" mass="10382">MAGKARKNPVLANPFFAALLVASTLFVVTALGYLVAPSAMKPRPVEAGAASRALAAWLDRRGPLLLGLEFGVMLATGVLAMVTEDWFMGRGGGSPPRRD</sequence>
<gene>
    <name evidence="2" type="ORF">OJF2_61300</name>
</gene>
<keyword evidence="1" id="KW-0472">Membrane</keyword>
<dbReference type="AlphaFoldDB" id="A0A5B9WB98"/>
<keyword evidence="1" id="KW-1133">Transmembrane helix</keyword>
<dbReference type="Proteomes" id="UP000324233">
    <property type="component" value="Chromosome"/>
</dbReference>
<evidence type="ECO:0000256" key="1">
    <source>
        <dbReference type="SAM" id="Phobius"/>
    </source>
</evidence>
<proteinExistence type="predicted"/>
<reference evidence="2 3" key="1">
    <citation type="submission" date="2019-08" db="EMBL/GenBank/DDBJ databases">
        <title>Deep-cultivation of Planctomycetes and their phenomic and genomic characterization uncovers novel biology.</title>
        <authorList>
            <person name="Wiegand S."/>
            <person name="Jogler M."/>
            <person name="Boedeker C."/>
            <person name="Pinto D."/>
            <person name="Vollmers J."/>
            <person name="Rivas-Marin E."/>
            <person name="Kohn T."/>
            <person name="Peeters S.H."/>
            <person name="Heuer A."/>
            <person name="Rast P."/>
            <person name="Oberbeckmann S."/>
            <person name="Bunk B."/>
            <person name="Jeske O."/>
            <person name="Meyerdierks A."/>
            <person name="Storesund J.E."/>
            <person name="Kallscheuer N."/>
            <person name="Luecker S."/>
            <person name="Lage O.M."/>
            <person name="Pohl T."/>
            <person name="Merkel B.J."/>
            <person name="Hornburger P."/>
            <person name="Mueller R.-W."/>
            <person name="Bruemmer F."/>
            <person name="Labrenz M."/>
            <person name="Spormann A.M."/>
            <person name="Op den Camp H."/>
            <person name="Overmann J."/>
            <person name="Amann R."/>
            <person name="Jetten M.S.M."/>
            <person name="Mascher T."/>
            <person name="Medema M.H."/>
            <person name="Devos D.P."/>
            <person name="Kaster A.-K."/>
            <person name="Ovreas L."/>
            <person name="Rohde M."/>
            <person name="Galperin M.Y."/>
            <person name="Jogler C."/>
        </authorList>
    </citation>
    <scope>NUCLEOTIDE SEQUENCE [LARGE SCALE GENOMIC DNA]</scope>
    <source>
        <strain evidence="2 3">OJF2</strain>
    </source>
</reference>